<comment type="caution">
    <text evidence="1">The sequence shown here is derived from an EMBL/GenBank/DDBJ whole genome shotgun (WGS) entry which is preliminary data.</text>
</comment>
<evidence type="ECO:0000313" key="2">
    <source>
        <dbReference type="Proteomes" id="UP000325684"/>
    </source>
</evidence>
<reference evidence="1 2" key="1">
    <citation type="journal article" date="2019" name="Microorganisms">
        <title>Genome Insights into the Novel Species Microvirga brassicacearum, a Rapeseed Endophyte with Biotechnological Potential.</title>
        <authorList>
            <person name="Jimenez-Gomez A."/>
            <person name="Saati-Santamaria Z."/>
            <person name="Igual J.M."/>
            <person name="Rivas R."/>
            <person name="Mateos P.F."/>
            <person name="Garcia-Fraile P."/>
        </authorList>
    </citation>
    <scope>NUCLEOTIDE SEQUENCE [LARGE SCALE GENOMIC DNA]</scope>
    <source>
        <strain evidence="1 2">CDVBN77</strain>
    </source>
</reference>
<sequence>MRKFPRHPQAGTLDEEDVLLRPEHDPRSHVNMLAQASPIFWAPSLAVYADGNGFVLVIKKQID</sequence>
<dbReference type="AlphaFoldDB" id="A0A5N3P4T2"/>
<evidence type="ECO:0000313" key="1">
    <source>
        <dbReference type="EMBL" id="KAB0264732.1"/>
    </source>
</evidence>
<dbReference type="EMBL" id="VCMV01000063">
    <property type="protein sequence ID" value="KAB0264732.1"/>
    <property type="molecule type" value="Genomic_DNA"/>
</dbReference>
<dbReference type="Proteomes" id="UP000325684">
    <property type="component" value="Unassembled WGS sequence"/>
</dbReference>
<keyword evidence="2" id="KW-1185">Reference proteome</keyword>
<name>A0A5N3P4T2_9HYPH</name>
<accession>A0A5N3P4T2</accession>
<organism evidence="1 2">
    <name type="scientific">Microvirga brassicacearum</name>
    <dbReference type="NCBI Taxonomy" id="2580413"/>
    <lineage>
        <taxon>Bacteria</taxon>
        <taxon>Pseudomonadati</taxon>
        <taxon>Pseudomonadota</taxon>
        <taxon>Alphaproteobacteria</taxon>
        <taxon>Hyphomicrobiales</taxon>
        <taxon>Methylobacteriaceae</taxon>
        <taxon>Microvirga</taxon>
    </lineage>
</organism>
<protein>
    <submittedName>
        <fullName evidence="1">Uncharacterized protein</fullName>
    </submittedName>
</protein>
<gene>
    <name evidence="1" type="ORF">FEZ63_22040</name>
</gene>
<proteinExistence type="predicted"/>